<dbReference type="InterPro" id="IPR018357">
    <property type="entry name" value="Hexapep_transf_CS"/>
</dbReference>
<dbReference type="Pfam" id="PF00132">
    <property type="entry name" value="Hexapep"/>
    <property type="match status" value="1"/>
</dbReference>
<evidence type="ECO:0000256" key="1">
    <source>
        <dbReference type="ARBA" id="ARBA00007274"/>
    </source>
</evidence>
<evidence type="ECO:0000256" key="7">
    <source>
        <dbReference type="PIRNR" id="PIRNR000441"/>
    </source>
</evidence>
<evidence type="ECO:0000313" key="10">
    <source>
        <dbReference type="Proteomes" id="UP001165342"/>
    </source>
</evidence>
<evidence type="ECO:0000256" key="5">
    <source>
        <dbReference type="ARBA" id="ARBA00023315"/>
    </source>
</evidence>
<dbReference type="InterPro" id="IPR011004">
    <property type="entry name" value="Trimer_LpxA-like_sf"/>
</dbReference>
<dbReference type="RefSeq" id="WP_249830256.1">
    <property type="nucleotide sequence ID" value="NZ_JAMGBE010000001.1"/>
</dbReference>
<keyword evidence="10" id="KW-1185">Reference proteome</keyword>
<keyword evidence="4" id="KW-0677">Repeat</keyword>
<evidence type="ECO:0000256" key="8">
    <source>
        <dbReference type="SAM" id="Coils"/>
    </source>
</evidence>
<proteinExistence type="inferred from homology"/>
<keyword evidence="8" id="KW-0175">Coiled coil</keyword>
<keyword evidence="3 7" id="KW-0808">Transferase</keyword>
<evidence type="ECO:0000256" key="2">
    <source>
        <dbReference type="ARBA" id="ARBA00022605"/>
    </source>
</evidence>
<gene>
    <name evidence="9" type="ORF">LZ538_01625</name>
</gene>
<keyword evidence="5 7" id="KW-0012">Acyltransferase</keyword>
<dbReference type="InterPro" id="IPR053376">
    <property type="entry name" value="Serine_acetyltransferase"/>
</dbReference>
<dbReference type="NCBIfam" id="NF041874">
    <property type="entry name" value="EPS_EpsC"/>
    <property type="match status" value="1"/>
</dbReference>
<dbReference type="PIRSF" id="PIRSF000441">
    <property type="entry name" value="CysE"/>
    <property type="match status" value="1"/>
</dbReference>
<evidence type="ECO:0000256" key="4">
    <source>
        <dbReference type="ARBA" id="ARBA00022737"/>
    </source>
</evidence>
<comment type="similarity">
    <text evidence="1 7">Belongs to the transferase hexapeptide repeat family.</text>
</comment>
<dbReference type="InterPro" id="IPR001451">
    <property type="entry name" value="Hexapep"/>
</dbReference>
<dbReference type="EMBL" id="JAMGBE010000001">
    <property type="protein sequence ID" value="MCL6728753.1"/>
    <property type="molecule type" value="Genomic_DNA"/>
</dbReference>
<feature type="coiled-coil region" evidence="8">
    <location>
        <begin position="191"/>
        <end position="218"/>
    </location>
</feature>
<dbReference type="PROSITE" id="PS00101">
    <property type="entry name" value="HEXAPEP_TRANSFERASES"/>
    <property type="match status" value="1"/>
</dbReference>
<dbReference type="CDD" id="cd03354">
    <property type="entry name" value="LbH_SAT"/>
    <property type="match status" value="1"/>
</dbReference>
<protein>
    <recommendedName>
        <fullName evidence="7">Serine acetyltransferase</fullName>
        <ecNumber evidence="7">2.3.1.30</ecNumber>
    </recommendedName>
</protein>
<dbReference type="InterPro" id="IPR005881">
    <property type="entry name" value="Ser_O-AcTrfase"/>
</dbReference>
<dbReference type="Gene3D" id="2.160.10.10">
    <property type="entry name" value="Hexapeptide repeat proteins"/>
    <property type="match status" value="1"/>
</dbReference>
<comment type="catalytic activity">
    <reaction evidence="6 7">
        <text>L-serine + acetyl-CoA = O-acetyl-L-serine + CoA</text>
        <dbReference type="Rhea" id="RHEA:24560"/>
        <dbReference type="ChEBI" id="CHEBI:33384"/>
        <dbReference type="ChEBI" id="CHEBI:57287"/>
        <dbReference type="ChEBI" id="CHEBI:57288"/>
        <dbReference type="ChEBI" id="CHEBI:58340"/>
        <dbReference type="EC" id="2.3.1.30"/>
    </reaction>
</comment>
<dbReference type="InterPro" id="IPR045304">
    <property type="entry name" value="LbH_SAT"/>
</dbReference>
<evidence type="ECO:0000256" key="6">
    <source>
        <dbReference type="ARBA" id="ARBA00049486"/>
    </source>
</evidence>
<dbReference type="Gene3D" id="1.10.3130.10">
    <property type="entry name" value="serine acetyltransferase, domain 1"/>
    <property type="match status" value="1"/>
</dbReference>
<dbReference type="InterPro" id="IPR042122">
    <property type="entry name" value="Ser_AcTrfase_N_sf"/>
</dbReference>
<evidence type="ECO:0000313" key="9">
    <source>
        <dbReference type="EMBL" id="MCL6728753.1"/>
    </source>
</evidence>
<comment type="caution">
    <text evidence="9">The sequence shown here is derived from an EMBL/GenBank/DDBJ whole genome shotgun (WGS) entry which is preliminary data.</text>
</comment>
<organism evidence="9 10">
    <name type="scientific">Sphingomonas hankyongi</name>
    <dbReference type="NCBI Taxonomy" id="2908209"/>
    <lineage>
        <taxon>Bacteria</taxon>
        <taxon>Pseudomonadati</taxon>
        <taxon>Pseudomonadota</taxon>
        <taxon>Alphaproteobacteria</taxon>
        <taxon>Sphingomonadales</taxon>
        <taxon>Sphingomonadaceae</taxon>
        <taxon>Sphingomonas</taxon>
    </lineage>
</organism>
<accession>A0ABT0RYS4</accession>
<dbReference type="EC" id="2.3.1.30" evidence="7"/>
<dbReference type="SUPFAM" id="SSF51161">
    <property type="entry name" value="Trimeric LpxA-like enzymes"/>
    <property type="match status" value="1"/>
</dbReference>
<evidence type="ECO:0000256" key="3">
    <source>
        <dbReference type="ARBA" id="ARBA00022679"/>
    </source>
</evidence>
<sequence length="228" mass="24656">MQSGLLEYLDSVKSRDPAARSRWDVIFYPGVIALGLHRVAHWLWEGHLYFPARLVNQLARFLTAIDIHPGAKIGKRFFLDHGFSVIGESAEICDDVTIYQHVTLGGTNPTTGVGGKRHPTIRSGVVIGSGAQVLGPIEIGEGAKIGANSVVTKDVAPHQTVVGIPAKPVPVDSVHYSPGFVPYGTPFGEDVDPTRARLAELERELEELRKEVAVLKAGRQSQPKVKSA</sequence>
<reference evidence="9" key="1">
    <citation type="submission" date="2022-05" db="EMBL/GenBank/DDBJ databases">
        <authorList>
            <person name="Jo J.-H."/>
            <person name="Im W.-T."/>
        </authorList>
    </citation>
    <scope>NUCLEOTIDE SEQUENCE</scope>
    <source>
        <strain evidence="9">SE220</strain>
    </source>
</reference>
<dbReference type="Proteomes" id="UP001165342">
    <property type="component" value="Unassembled WGS sequence"/>
</dbReference>
<name>A0ABT0RYS4_9SPHN</name>
<dbReference type="PANTHER" id="PTHR42811">
    <property type="entry name" value="SERINE ACETYLTRANSFERASE"/>
    <property type="match status" value="1"/>
</dbReference>
<keyword evidence="2" id="KW-0028">Amino-acid biosynthesis</keyword>